<sequence>MTKEDFLRLVDKYLKGQATAEEEQLLARFYNSFELDDTVVRQELEEKMLTRLMQSVQPAPVKIKRVRSWQYAAAAVILCLLASGALYYQYAGRQAITPAPSLAKQPATPGNNKALLQLADGSTIELNQASNGVLAMQGSTAVKKTKDGQLIYEPAQASATALGSLNTITTPAGGQYQLTLPDGTRVWLNAGSSLTFPTAFDSAGRRITLRGEAYFEVAKVYTQSHNRLPFYVKTGENEVAVLGTHFNVKDYADATGFEATLLEGAVQVKRGSLVQALTPGQQASIRPHSAVIKVRPANTEAVMAWKEGLFLFDNTGIDEAMEEIKRWYNVDVVYEGRKPDIEFTGVLPRSSSVTEVLNLLESAQGVAFELRNNTIIVKQQ</sequence>
<reference evidence="4 5" key="1">
    <citation type="submission" date="2016-10" db="EMBL/GenBank/DDBJ databases">
        <authorList>
            <person name="de Groot N.N."/>
        </authorList>
    </citation>
    <scope>NUCLEOTIDE SEQUENCE [LARGE SCALE GENOMIC DNA]</scope>
    <source>
        <strain evidence="4 5">DSM 21039</strain>
    </source>
</reference>
<dbReference type="STRING" id="573321.SAMN04488505_10660"/>
<feature type="domain" description="Protein FecR C-terminal" evidence="3">
    <location>
        <begin position="310"/>
        <end position="377"/>
    </location>
</feature>
<dbReference type="Proteomes" id="UP000198984">
    <property type="component" value="Unassembled WGS sequence"/>
</dbReference>
<dbReference type="RefSeq" id="WP_089917303.1">
    <property type="nucleotide sequence ID" value="NZ_FOBB01000006.1"/>
</dbReference>
<dbReference type="PANTHER" id="PTHR30273:SF2">
    <property type="entry name" value="PROTEIN FECR"/>
    <property type="match status" value="1"/>
</dbReference>
<dbReference type="Gene3D" id="2.60.120.1440">
    <property type="match status" value="1"/>
</dbReference>
<feature type="transmembrane region" description="Helical" evidence="1">
    <location>
        <begin position="71"/>
        <end position="90"/>
    </location>
</feature>
<keyword evidence="1" id="KW-0812">Transmembrane</keyword>
<keyword evidence="5" id="KW-1185">Reference proteome</keyword>
<dbReference type="PANTHER" id="PTHR30273">
    <property type="entry name" value="PERIPLASMIC SIGNAL SENSOR AND SIGMA FACTOR ACTIVATOR FECR-RELATED"/>
    <property type="match status" value="1"/>
</dbReference>
<accession>A0A1H8B1C7</accession>
<keyword evidence="1" id="KW-1133">Transmembrane helix</keyword>
<proteinExistence type="predicted"/>
<dbReference type="GO" id="GO:0016989">
    <property type="term" value="F:sigma factor antagonist activity"/>
    <property type="evidence" value="ECO:0007669"/>
    <property type="project" value="TreeGrafter"/>
</dbReference>
<evidence type="ECO:0000313" key="4">
    <source>
        <dbReference type="EMBL" id="SEM75627.1"/>
    </source>
</evidence>
<dbReference type="Pfam" id="PF16344">
    <property type="entry name" value="FecR_C"/>
    <property type="match status" value="1"/>
</dbReference>
<dbReference type="InterPro" id="IPR032508">
    <property type="entry name" value="FecR_C"/>
</dbReference>
<dbReference type="PIRSF" id="PIRSF018266">
    <property type="entry name" value="FecR"/>
    <property type="match status" value="1"/>
</dbReference>
<dbReference type="EMBL" id="FOBB01000006">
    <property type="protein sequence ID" value="SEM75627.1"/>
    <property type="molecule type" value="Genomic_DNA"/>
</dbReference>
<evidence type="ECO:0000256" key="1">
    <source>
        <dbReference type="SAM" id="Phobius"/>
    </source>
</evidence>
<name>A0A1H8B1C7_9BACT</name>
<dbReference type="Pfam" id="PF04773">
    <property type="entry name" value="FecR"/>
    <property type="match status" value="1"/>
</dbReference>
<evidence type="ECO:0000259" key="3">
    <source>
        <dbReference type="Pfam" id="PF16344"/>
    </source>
</evidence>
<evidence type="ECO:0000313" key="5">
    <source>
        <dbReference type="Proteomes" id="UP000198984"/>
    </source>
</evidence>
<dbReference type="InterPro" id="IPR012373">
    <property type="entry name" value="Ferrdict_sens_TM"/>
</dbReference>
<dbReference type="Gene3D" id="3.55.50.30">
    <property type="match status" value="1"/>
</dbReference>
<organism evidence="4 5">
    <name type="scientific">Chitinophaga rupis</name>
    <dbReference type="NCBI Taxonomy" id="573321"/>
    <lineage>
        <taxon>Bacteria</taxon>
        <taxon>Pseudomonadati</taxon>
        <taxon>Bacteroidota</taxon>
        <taxon>Chitinophagia</taxon>
        <taxon>Chitinophagales</taxon>
        <taxon>Chitinophagaceae</taxon>
        <taxon>Chitinophaga</taxon>
    </lineage>
</organism>
<dbReference type="OrthoDB" id="629393at2"/>
<keyword evidence="1" id="KW-0472">Membrane</keyword>
<feature type="domain" description="FecR protein" evidence="2">
    <location>
        <begin position="167"/>
        <end position="267"/>
    </location>
</feature>
<gene>
    <name evidence="4" type="ORF">SAMN04488505_10660</name>
</gene>
<evidence type="ECO:0000259" key="2">
    <source>
        <dbReference type="Pfam" id="PF04773"/>
    </source>
</evidence>
<dbReference type="InterPro" id="IPR006860">
    <property type="entry name" value="FecR"/>
</dbReference>
<dbReference type="AlphaFoldDB" id="A0A1H8B1C7"/>
<protein>
    <submittedName>
        <fullName evidence="4">FecR family protein</fullName>
    </submittedName>
</protein>